<name>A0A3P7KC26_STRVU</name>
<accession>A0A3P7KC26</accession>
<gene>
    <name evidence="8" type="ORF">SVUK_LOCUS3833</name>
</gene>
<keyword evidence="7" id="KW-1133">Transmembrane helix</keyword>
<dbReference type="PANTHER" id="PTHR45630:SF7">
    <property type="entry name" value="ENDOPLASMIC RETICULUM TRANSMEMBRANE HELIX TRANSLOCASE"/>
    <property type="match status" value="1"/>
</dbReference>
<evidence type="ECO:0000256" key="4">
    <source>
        <dbReference type="ARBA" id="ARBA00022840"/>
    </source>
</evidence>
<dbReference type="SUPFAM" id="SSF81665">
    <property type="entry name" value="Calcium ATPase, transmembrane domain M"/>
    <property type="match status" value="1"/>
</dbReference>
<evidence type="ECO:0000256" key="6">
    <source>
        <dbReference type="ARBA" id="ARBA00022967"/>
    </source>
</evidence>
<proteinExistence type="predicted"/>
<evidence type="ECO:0000256" key="1">
    <source>
        <dbReference type="ARBA" id="ARBA00004141"/>
    </source>
</evidence>
<dbReference type="GO" id="GO:0015662">
    <property type="term" value="F:P-type ion transporter activity"/>
    <property type="evidence" value="ECO:0007669"/>
    <property type="project" value="TreeGrafter"/>
</dbReference>
<feature type="transmembrane region" description="Helical" evidence="7">
    <location>
        <begin position="31"/>
        <end position="48"/>
    </location>
</feature>
<comment type="subcellular location">
    <subcellularLocation>
        <location evidence="1">Membrane</location>
        <topology evidence="1">Multi-pass membrane protein</topology>
    </subcellularLocation>
</comment>
<keyword evidence="3" id="KW-0547">Nucleotide-binding</keyword>
<evidence type="ECO:0000313" key="9">
    <source>
        <dbReference type="Proteomes" id="UP000270094"/>
    </source>
</evidence>
<dbReference type="EMBL" id="UYYB01010142">
    <property type="protein sequence ID" value="VDM68835.1"/>
    <property type="molecule type" value="Genomic_DNA"/>
</dbReference>
<dbReference type="Proteomes" id="UP000270094">
    <property type="component" value="Unassembled WGS sequence"/>
</dbReference>
<keyword evidence="7" id="KW-0812">Transmembrane</keyword>
<evidence type="ECO:0000256" key="7">
    <source>
        <dbReference type="SAM" id="Phobius"/>
    </source>
</evidence>
<dbReference type="GO" id="GO:0019829">
    <property type="term" value="F:ATPase-coupled monoatomic cation transmembrane transporter activity"/>
    <property type="evidence" value="ECO:0007669"/>
    <property type="project" value="TreeGrafter"/>
</dbReference>
<sequence>MFKILALNALVSAYSLSALYMDGVKFSDTQATIQGLFLAACFLFVSRSKKSYFFQPLKTLSKQRPMSNIFNAYTLLTVTGQFIVHFGCLLYVVNSAHAASPSDEPVDLEAKFTPSVLNTSVYIISMALQVCTFAVNYRGRPFMESLIENRAMLYSILISGGSVFMLATGASADAMKQFELVVLPSELRNILVYCVSFDLVACYMIDRILNFFLGDMF</sequence>
<feature type="transmembrane region" description="Helical" evidence="7">
    <location>
        <begin position="151"/>
        <end position="170"/>
    </location>
</feature>
<dbReference type="GO" id="GO:0005789">
    <property type="term" value="C:endoplasmic reticulum membrane"/>
    <property type="evidence" value="ECO:0007669"/>
    <property type="project" value="TreeGrafter"/>
</dbReference>
<dbReference type="GO" id="GO:0046872">
    <property type="term" value="F:metal ion binding"/>
    <property type="evidence" value="ECO:0007669"/>
    <property type="project" value="UniProtKB-KW"/>
</dbReference>
<evidence type="ECO:0000256" key="2">
    <source>
        <dbReference type="ARBA" id="ARBA00022723"/>
    </source>
</evidence>
<evidence type="ECO:0008006" key="10">
    <source>
        <dbReference type="Google" id="ProtNLM"/>
    </source>
</evidence>
<protein>
    <recommendedName>
        <fullName evidence="10">Cation-transporting P-type ATPase C-terminal domain-containing protein</fullName>
    </recommendedName>
</protein>
<dbReference type="AlphaFoldDB" id="A0A3P7KC26"/>
<keyword evidence="7" id="KW-0472">Membrane</keyword>
<feature type="transmembrane region" description="Helical" evidence="7">
    <location>
        <begin position="121"/>
        <end position="139"/>
    </location>
</feature>
<dbReference type="GO" id="GO:0005524">
    <property type="term" value="F:ATP binding"/>
    <property type="evidence" value="ECO:0007669"/>
    <property type="project" value="UniProtKB-KW"/>
</dbReference>
<evidence type="ECO:0000256" key="3">
    <source>
        <dbReference type="ARBA" id="ARBA00022741"/>
    </source>
</evidence>
<keyword evidence="2" id="KW-0479">Metal-binding</keyword>
<reference evidence="8 9" key="1">
    <citation type="submission" date="2018-11" db="EMBL/GenBank/DDBJ databases">
        <authorList>
            <consortium name="Pathogen Informatics"/>
        </authorList>
    </citation>
    <scope>NUCLEOTIDE SEQUENCE [LARGE SCALE GENOMIC DNA]</scope>
</reference>
<dbReference type="InterPro" id="IPR006544">
    <property type="entry name" value="P-type_TPase_V"/>
</dbReference>
<dbReference type="InterPro" id="IPR023298">
    <property type="entry name" value="ATPase_P-typ_TM_dom_sf"/>
</dbReference>
<dbReference type="GO" id="GO:0006874">
    <property type="term" value="P:intracellular calcium ion homeostasis"/>
    <property type="evidence" value="ECO:0007669"/>
    <property type="project" value="TreeGrafter"/>
</dbReference>
<organism evidence="8 9">
    <name type="scientific">Strongylus vulgaris</name>
    <name type="common">Blood worm</name>
    <dbReference type="NCBI Taxonomy" id="40348"/>
    <lineage>
        <taxon>Eukaryota</taxon>
        <taxon>Metazoa</taxon>
        <taxon>Ecdysozoa</taxon>
        <taxon>Nematoda</taxon>
        <taxon>Chromadorea</taxon>
        <taxon>Rhabditida</taxon>
        <taxon>Rhabditina</taxon>
        <taxon>Rhabditomorpha</taxon>
        <taxon>Strongyloidea</taxon>
        <taxon>Strongylidae</taxon>
        <taxon>Strongylus</taxon>
    </lineage>
</organism>
<feature type="transmembrane region" description="Helical" evidence="7">
    <location>
        <begin position="69"/>
        <end position="93"/>
    </location>
</feature>
<evidence type="ECO:0000313" key="8">
    <source>
        <dbReference type="EMBL" id="VDM68835.1"/>
    </source>
</evidence>
<evidence type="ECO:0000256" key="5">
    <source>
        <dbReference type="ARBA" id="ARBA00022842"/>
    </source>
</evidence>
<dbReference type="OrthoDB" id="48943at2759"/>
<keyword evidence="5" id="KW-0460">Magnesium</keyword>
<keyword evidence="9" id="KW-1185">Reference proteome</keyword>
<dbReference type="PANTHER" id="PTHR45630">
    <property type="entry name" value="CATION-TRANSPORTING ATPASE-RELATED"/>
    <property type="match status" value="1"/>
</dbReference>
<keyword evidence="4" id="KW-0067">ATP-binding</keyword>
<keyword evidence="6" id="KW-1278">Translocase</keyword>